<feature type="region of interest" description="Disordered" evidence="1">
    <location>
        <begin position="116"/>
        <end position="175"/>
    </location>
</feature>
<dbReference type="AlphaFoldDB" id="A0A250XHX9"/>
<keyword evidence="3" id="KW-1185">Reference proteome</keyword>
<reference evidence="2 3" key="1">
    <citation type="submission" date="2017-08" db="EMBL/GenBank/DDBJ databases">
        <title>Acidophilic green algal genome provides insights into adaptation to an acidic environment.</title>
        <authorList>
            <person name="Hirooka S."/>
            <person name="Hirose Y."/>
            <person name="Kanesaki Y."/>
            <person name="Higuchi S."/>
            <person name="Fujiwara T."/>
            <person name="Onuma R."/>
            <person name="Era A."/>
            <person name="Ohbayashi R."/>
            <person name="Uzuka A."/>
            <person name="Nozaki H."/>
            <person name="Yoshikawa H."/>
            <person name="Miyagishima S.Y."/>
        </authorList>
    </citation>
    <scope>NUCLEOTIDE SEQUENCE [LARGE SCALE GENOMIC DNA]</scope>
    <source>
        <strain evidence="2 3">NIES-2499</strain>
    </source>
</reference>
<feature type="compositionally biased region" description="Polar residues" evidence="1">
    <location>
        <begin position="149"/>
        <end position="165"/>
    </location>
</feature>
<comment type="caution">
    <text evidence="2">The sequence shown here is derived from an EMBL/GenBank/DDBJ whole genome shotgun (WGS) entry which is preliminary data.</text>
</comment>
<name>A0A250XHX9_9CHLO</name>
<organism evidence="2 3">
    <name type="scientific">Chlamydomonas eustigma</name>
    <dbReference type="NCBI Taxonomy" id="1157962"/>
    <lineage>
        <taxon>Eukaryota</taxon>
        <taxon>Viridiplantae</taxon>
        <taxon>Chlorophyta</taxon>
        <taxon>core chlorophytes</taxon>
        <taxon>Chlorophyceae</taxon>
        <taxon>CS clade</taxon>
        <taxon>Chlamydomonadales</taxon>
        <taxon>Chlamydomonadaceae</taxon>
        <taxon>Chlamydomonas</taxon>
    </lineage>
</organism>
<dbReference type="Proteomes" id="UP000232323">
    <property type="component" value="Unassembled WGS sequence"/>
</dbReference>
<accession>A0A250XHX9</accession>
<evidence type="ECO:0000313" key="3">
    <source>
        <dbReference type="Proteomes" id="UP000232323"/>
    </source>
</evidence>
<dbReference type="EMBL" id="BEGY01000084">
    <property type="protein sequence ID" value="GAX82678.1"/>
    <property type="molecule type" value="Genomic_DNA"/>
</dbReference>
<gene>
    <name evidence="2" type="ORF">CEUSTIGMA_g10104.t1</name>
</gene>
<protein>
    <submittedName>
        <fullName evidence="2">Uncharacterized protein</fullName>
    </submittedName>
</protein>
<sequence>MDESEWELIDTAIGTDFELVETTPVKNMECTCNHEQRENSLGNLKISIVRVRMLTEMNKVTLSIFVLHVDGERTKEDVDSSTMLLHDSSTFAVGSATGSAAAAAAISFDPSCLPSWDSPQTLGPSAEGDDHEEETLTHEDLHTPILLEASTSPTDSVYSSRTASITGEEPEDLWALSPDNNSHAPHETCFPPCKIPPPPPVHATPPIMDCSAMMSPANSPRDSIKASPSVWMESARTPLQHLVDPVFTLSPSLPGTLGFPLAQQLVVQHFQPQLIHNVSFAVEELELAGAPHEQVISAIVTAIHPKDATVQKTLDEDDSSPVTPTPRAALRQDATAESTSKNVSGRRCGFRFWRWAVPSVMLAAAVATRFLWGSRRTASAAACVNV</sequence>
<evidence type="ECO:0000313" key="2">
    <source>
        <dbReference type="EMBL" id="GAX82678.1"/>
    </source>
</evidence>
<evidence type="ECO:0000256" key="1">
    <source>
        <dbReference type="SAM" id="MobiDB-lite"/>
    </source>
</evidence>
<feature type="region of interest" description="Disordered" evidence="1">
    <location>
        <begin position="311"/>
        <end position="340"/>
    </location>
</feature>
<proteinExistence type="predicted"/>